<sequence length="92" mass="10929">MTDNHITFDTKLGEPMTFFINQINSDLYNSQHYRIFEIITFYNGQLWHIKHDISLFPNDKDLFSILSFTCLELVEYILKENGCFPDEKSCLL</sequence>
<gene>
    <name evidence="1" type="ORF">LCGC14_2716350</name>
</gene>
<protein>
    <submittedName>
        <fullName evidence="1">Uncharacterized protein</fullName>
    </submittedName>
</protein>
<comment type="caution">
    <text evidence="1">The sequence shown here is derived from an EMBL/GenBank/DDBJ whole genome shotgun (WGS) entry which is preliminary data.</text>
</comment>
<evidence type="ECO:0000313" key="1">
    <source>
        <dbReference type="EMBL" id="KKK91098.1"/>
    </source>
</evidence>
<reference evidence="1" key="1">
    <citation type="journal article" date="2015" name="Nature">
        <title>Complex archaea that bridge the gap between prokaryotes and eukaryotes.</title>
        <authorList>
            <person name="Spang A."/>
            <person name="Saw J.H."/>
            <person name="Jorgensen S.L."/>
            <person name="Zaremba-Niedzwiedzka K."/>
            <person name="Martijn J."/>
            <person name="Lind A.E."/>
            <person name="van Eijk R."/>
            <person name="Schleper C."/>
            <person name="Guy L."/>
            <person name="Ettema T.J."/>
        </authorList>
    </citation>
    <scope>NUCLEOTIDE SEQUENCE</scope>
</reference>
<dbReference type="AlphaFoldDB" id="A0A0F8ZBH1"/>
<proteinExistence type="predicted"/>
<organism evidence="1">
    <name type="scientific">marine sediment metagenome</name>
    <dbReference type="NCBI Taxonomy" id="412755"/>
    <lineage>
        <taxon>unclassified sequences</taxon>
        <taxon>metagenomes</taxon>
        <taxon>ecological metagenomes</taxon>
    </lineage>
</organism>
<accession>A0A0F8ZBH1</accession>
<name>A0A0F8ZBH1_9ZZZZ</name>
<dbReference type="EMBL" id="LAZR01048803">
    <property type="protein sequence ID" value="KKK91098.1"/>
    <property type="molecule type" value="Genomic_DNA"/>
</dbReference>